<dbReference type="GO" id="GO:0000287">
    <property type="term" value="F:magnesium ion binding"/>
    <property type="evidence" value="ECO:0007669"/>
    <property type="project" value="InterPro"/>
</dbReference>
<name>A0A2G9G5U9_9LAMI</name>
<dbReference type="SFLD" id="SFLDS00005">
    <property type="entry name" value="Isoprenoid_Synthase_Type_I"/>
    <property type="match status" value="1"/>
</dbReference>
<comment type="caution">
    <text evidence="7">The sequence shown here is derived from an EMBL/GenBank/DDBJ whole genome shotgun (WGS) entry which is preliminary data.</text>
</comment>
<dbReference type="SUPFAM" id="SSF48239">
    <property type="entry name" value="Terpenoid cyclases/Protein prenyltransferases"/>
    <property type="match status" value="1"/>
</dbReference>
<gene>
    <name evidence="7" type="ORF">CDL12_26808</name>
</gene>
<dbReference type="Gene3D" id="1.50.10.130">
    <property type="entry name" value="Terpene synthase, N-terminal domain"/>
    <property type="match status" value="1"/>
</dbReference>
<evidence type="ECO:0000256" key="4">
    <source>
        <dbReference type="ARBA" id="ARBA00023239"/>
    </source>
</evidence>
<dbReference type="Pfam" id="PF01397">
    <property type="entry name" value="Terpene_synth"/>
    <property type="match status" value="1"/>
</dbReference>
<accession>A0A2G9G5U9</accession>
<dbReference type="STRING" id="429701.A0A2G9G5U9"/>
<reference evidence="8" key="1">
    <citation type="journal article" date="2018" name="Gigascience">
        <title>Genome assembly of the Pink Ipe (Handroanthus impetiginosus, Bignoniaceae), a highly valued, ecologically keystone Neotropical timber forest tree.</title>
        <authorList>
            <person name="Silva-Junior O.B."/>
            <person name="Grattapaglia D."/>
            <person name="Novaes E."/>
            <person name="Collevatti R.G."/>
        </authorList>
    </citation>
    <scope>NUCLEOTIDE SEQUENCE [LARGE SCALE GENOMIC DNA]</scope>
    <source>
        <strain evidence="8">cv. UFG-1</strain>
    </source>
</reference>
<proteinExistence type="predicted"/>
<sequence length="585" mass="68089">MAICLNGPLNVFRRCSKNTHLKYPKIEPYFISYIRAATNTRKWSISAENNLTSDPSRLHQHPNRRTKFHPEKLFGMEYERKIEDVRHLLQSKAENDPRESLVLVDSIQRFGLNSYFQEEIGTILQQFYKTTNDRIYGFYNLHDVSLLFRLLRQHGYYISADVFNNFKGKDGKFRERLSLDIGGLMELYEAAQLSFEGEYILDEAANFSSKILRQRVAADQVVSNWSQTITNKLGHPYHKTIPRFTEKDFFQDFQWEKTLRELAIMDLHKGRSVYQEELRQISEWWKELGLAKSLKLARNQPVKWYTWSMAGLIDDISLSMQRVELTKSMAFVYLIDDIFDLYGEVDDLRIFTEAVNKWDYTAIDMLPDYMKMCYRALLDTTNGIANKVTRYGVLRNFSKYMKCYCSWAQIVEWASLCEAFLVEAKWLASGNLPTADLYLENANVTSGAHVVLVHLFFLLGLGGGTIHLNDISQIISSVATILRLWDDLGSAKDENQDGKDGSYIECYTKDNKGLSVVEVRQHVIDMIENEWKILNKECFCVNQSTTLSFKRASLNLARMVSVMYNYDGNQRLPVLEEYVKFMLFN</sequence>
<evidence type="ECO:0000256" key="2">
    <source>
        <dbReference type="ARBA" id="ARBA00022723"/>
    </source>
</evidence>
<dbReference type="InterPro" id="IPR008930">
    <property type="entry name" value="Terpenoid_cyclase/PrenylTrfase"/>
</dbReference>
<keyword evidence="4 7" id="KW-0456">Lyase</keyword>
<evidence type="ECO:0000256" key="3">
    <source>
        <dbReference type="ARBA" id="ARBA00022842"/>
    </source>
</evidence>
<dbReference type="GO" id="GO:0102701">
    <property type="term" value="F:tricyclene synthase activity"/>
    <property type="evidence" value="ECO:0007669"/>
    <property type="project" value="UniProtKB-EC"/>
</dbReference>
<dbReference type="EC" id="4.2.3.105" evidence="7"/>
<dbReference type="Pfam" id="PF03936">
    <property type="entry name" value="Terpene_synth_C"/>
    <property type="match status" value="1"/>
</dbReference>
<dbReference type="GO" id="GO:0010333">
    <property type="term" value="F:terpene synthase activity"/>
    <property type="evidence" value="ECO:0007669"/>
    <property type="project" value="InterPro"/>
</dbReference>
<evidence type="ECO:0000259" key="6">
    <source>
        <dbReference type="Pfam" id="PF03936"/>
    </source>
</evidence>
<evidence type="ECO:0000313" key="8">
    <source>
        <dbReference type="Proteomes" id="UP000231279"/>
    </source>
</evidence>
<dbReference type="Gene3D" id="1.10.600.10">
    <property type="entry name" value="Farnesyl Diphosphate Synthase"/>
    <property type="match status" value="1"/>
</dbReference>
<dbReference type="InterPro" id="IPR050148">
    <property type="entry name" value="Terpene_synthase-like"/>
</dbReference>
<evidence type="ECO:0000313" key="7">
    <source>
        <dbReference type="EMBL" id="PIN00689.1"/>
    </source>
</evidence>
<dbReference type="InterPro" id="IPR036965">
    <property type="entry name" value="Terpene_synth_N_sf"/>
</dbReference>
<dbReference type="OrthoDB" id="1921927at2759"/>
<organism evidence="7 8">
    <name type="scientific">Handroanthus impetiginosus</name>
    <dbReference type="NCBI Taxonomy" id="429701"/>
    <lineage>
        <taxon>Eukaryota</taxon>
        <taxon>Viridiplantae</taxon>
        <taxon>Streptophyta</taxon>
        <taxon>Embryophyta</taxon>
        <taxon>Tracheophyta</taxon>
        <taxon>Spermatophyta</taxon>
        <taxon>Magnoliopsida</taxon>
        <taxon>eudicotyledons</taxon>
        <taxon>Gunneridae</taxon>
        <taxon>Pentapetalae</taxon>
        <taxon>asterids</taxon>
        <taxon>lamiids</taxon>
        <taxon>Lamiales</taxon>
        <taxon>Bignoniaceae</taxon>
        <taxon>Crescentiina</taxon>
        <taxon>Tabebuia alliance</taxon>
        <taxon>Handroanthus</taxon>
    </lineage>
</organism>
<dbReference type="SFLD" id="SFLDG01019">
    <property type="entry name" value="Terpene_Cyclase_Like_1_C_Termi"/>
    <property type="match status" value="1"/>
</dbReference>
<dbReference type="AlphaFoldDB" id="A0A2G9G5U9"/>
<protein>
    <submittedName>
        <fullName evidence="7">Tricyclene synthase</fullName>
        <ecNumber evidence="7">4.2.3.105</ecNumber>
    </submittedName>
</protein>
<feature type="domain" description="Terpene synthase metal-binding" evidence="6">
    <location>
        <begin position="286"/>
        <end position="532"/>
    </location>
</feature>
<dbReference type="InterPro" id="IPR005630">
    <property type="entry name" value="Terpene_synthase_metal-bd"/>
</dbReference>
<feature type="domain" description="Terpene synthase N-terminal" evidence="5">
    <location>
        <begin position="77"/>
        <end position="232"/>
    </location>
</feature>
<dbReference type="PANTHER" id="PTHR31225">
    <property type="entry name" value="OS04G0344100 PROTEIN-RELATED"/>
    <property type="match status" value="1"/>
</dbReference>
<keyword evidence="2" id="KW-0479">Metal-binding</keyword>
<keyword evidence="3" id="KW-0460">Magnesium</keyword>
<dbReference type="GO" id="GO:0016114">
    <property type="term" value="P:terpenoid biosynthetic process"/>
    <property type="evidence" value="ECO:0007669"/>
    <property type="project" value="InterPro"/>
</dbReference>
<comment type="cofactor">
    <cofactor evidence="1">
        <name>Mg(2+)</name>
        <dbReference type="ChEBI" id="CHEBI:18420"/>
    </cofactor>
</comment>
<evidence type="ECO:0000259" key="5">
    <source>
        <dbReference type="Pfam" id="PF01397"/>
    </source>
</evidence>
<dbReference type="PANTHER" id="PTHR31225:SF0">
    <property type="entry name" value="S-(+)-LINALOOL SYNTHASE, CHLOROPLASTIC"/>
    <property type="match status" value="1"/>
</dbReference>
<dbReference type="Proteomes" id="UP000231279">
    <property type="component" value="Unassembled WGS sequence"/>
</dbReference>
<keyword evidence="8" id="KW-1185">Reference proteome</keyword>
<dbReference type="SUPFAM" id="SSF48576">
    <property type="entry name" value="Terpenoid synthases"/>
    <property type="match status" value="1"/>
</dbReference>
<dbReference type="EMBL" id="NKXS01006806">
    <property type="protein sequence ID" value="PIN00689.1"/>
    <property type="molecule type" value="Genomic_DNA"/>
</dbReference>
<dbReference type="InterPro" id="IPR034741">
    <property type="entry name" value="Terpene_cyclase-like_1_C"/>
</dbReference>
<dbReference type="InterPro" id="IPR001906">
    <property type="entry name" value="Terpene_synth_N"/>
</dbReference>
<evidence type="ECO:0000256" key="1">
    <source>
        <dbReference type="ARBA" id="ARBA00001946"/>
    </source>
</evidence>
<dbReference type="InterPro" id="IPR008949">
    <property type="entry name" value="Isoprenoid_synthase_dom_sf"/>
</dbReference>